<feature type="non-terminal residue" evidence="1">
    <location>
        <position position="230"/>
    </location>
</feature>
<feature type="non-terminal residue" evidence="1">
    <location>
        <position position="1"/>
    </location>
</feature>
<evidence type="ECO:0000313" key="1">
    <source>
        <dbReference type="EMBL" id="THU96547.1"/>
    </source>
</evidence>
<accession>A0A4S8M347</accession>
<protein>
    <submittedName>
        <fullName evidence="1">Uncharacterized protein</fullName>
    </submittedName>
</protein>
<sequence>RDFIKCDKQDDNAATRLFSAAILKHASGNPSENMGLIMYFFVFGEFVDSYQSRVMSHYNHATIVIRTLIFLEQWRLFLKKQDYLEHLHFISPASYNICQIMGNGLLALMIIHRDHLSKSCPLVPHEHGTHSCEHLYAEMRKLIPDFSMQQAILMAPKLAKLAKTTHQSSAKLSKASYSKSANGYQHAFLDDSVSDFDTKLLSQFPSDQQFSEIYQTASEECNTLWNLLGV</sequence>
<dbReference type="OrthoDB" id="73076at2759"/>
<evidence type="ECO:0000313" key="2">
    <source>
        <dbReference type="Proteomes" id="UP000297245"/>
    </source>
</evidence>
<name>A0A4S8M347_DENBC</name>
<dbReference type="EMBL" id="ML179174">
    <property type="protein sequence ID" value="THU96547.1"/>
    <property type="molecule type" value="Genomic_DNA"/>
</dbReference>
<dbReference type="AlphaFoldDB" id="A0A4S8M347"/>
<gene>
    <name evidence="1" type="ORF">K435DRAFT_576460</name>
</gene>
<keyword evidence="2" id="KW-1185">Reference proteome</keyword>
<organism evidence="1 2">
    <name type="scientific">Dendrothele bispora (strain CBS 962.96)</name>
    <dbReference type="NCBI Taxonomy" id="1314807"/>
    <lineage>
        <taxon>Eukaryota</taxon>
        <taxon>Fungi</taxon>
        <taxon>Dikarya</taxon>
        <taxon>Basidiomycota</taxon>
        <taxon>Agaricomycotina</taxon>
        <taxon>Agaricomycetes</taxon>
        <taxon>Agaricomycetidae</taxon>
        <taxon>Agaricales</taxon>
        <taxon>Agaricales incertae sedis</taxon>
        <taxon>Dendrothele</taxon>
    </lineage>
</organism>
<dbReference type="Proteomes" id="UP000297245">
    <property type="component" value="Unassembled WGS sequence"/>
</dbReference>
<reference evidence="1 2" key="1">
    <citation type="journal article" date="2019" name="Nat. Ecol. Evol.">
        <title>Megaphylogeny resolves global patterns of mushroom evolution.</title>
        <authorList>
            <person name="Varga T."/>
            <person name="Krizsan K."/>
            <person name="Foldi C."/>
            <person name="Dima B."/>
            <person name="Sanchez-Garcia M."/>
            <person name="Sanchez-Ramirez S."/>
            <person name="Szollosi G.J."/>
            <person name="Szarkandi J.G."/>
            <person name="Papp V."/>
            <person name="Albert L."/>
            <person name="Andreopoulos W."/>
            <person name="Angelini C."/>
            <person name="Antonin V."/>
            <person name="Barry K.W."/>
            <person name="Bougher N.L."/>
            <person name="Buchanan P."/>
            <person name="Buyck B."/>
            <person name="Bense V."/>
            <person name="Catcheside P."/>
            <person name="Chovatia M."/>
            <person name="Cooper J."/>
            <person name="Damon W."/>
            <person name="Desjardin D."/>
            <person name="Finy P."/>
            <person name="Geml J."/>
            <person name="Haridas S."/>
            <person name="Hughes K."/>
            <person name="Justo A."/>
            <person name="Karasinski D."/>
            <person name="Kautmanova I."/>
            <person name="Kiss B."/>
            <person name="Kocsube S."/>
            <person name="Kotiranta H."/>
            <person name="LaButti K.M."/>
            <person name="Lechner B.E."/>
            <person name="Liimatainen K."/>
            <person name="Lipzen A."/>
            <person name="Lukacs Z."/>
            <person name="Mihaltcheva S."/>
            <person name="Morgado L.N."/>
            <person name="Niskanen T."/>
            <person name="Noordeloos M.E."/>
            <person name="Ohm R.A."/>
            <person name="Ortiz-Santana B."/>
            <person name="Ovrebo C."/>
            <person name="Racz N."/>
            <person name="Riley R."/>
            <person name="Savchenko A."/>
            <person name="Shiryaev A."/>
            <person name="Soop K."/>
            <person name="Spirin V."/>
            <person name="Szebenyi C."/>
            <person name="Tomsovsky M."/>
            <person name="Tulloss R.E."/>
            <person name="Uehling J."/>
            <person name="Grigoriev I.V."/>
            <person name="Vagvolgyi C."/>
            <person name="Papp T."/>
            <person name="Martin F.M."/>
            <person name="Miettinen O."/>
            <person name="Hibbett D.S."/>
            <person name="Nagy L.G."/>
        </authorList>
    </citation>
    <scope>NUCLEOTIDE SEQUENCE [LARGE SCALE GENOMIC DNA]</scope>
    <source>
        <strain evidence="1 2">CBS 962.96</strain>
    </source>
</reference>
<proteinExistence type="predicted"/>